<dbReference type="SMART" id="SM00387">
    <property type="entry name" value="HATPase_c"/>
    <property type="match status" value="1"/>
</dbReference>
<reference evidence="15 16" key="1">
    <citation type="submission" date="2014-07" db="EMBL/GenBank/DDBJ databases">
        <title>Expanding our view of genomic diversity in Candidatus Accumulibacter clades.</title>
        <authorList>
            <person name="Skennerton C.T."/>
            <person name="Barr J.J."/>
            <person name="Slater F.R."/>
            <person name="Bond P.L."/>
            <person name="Tyson G.W."/>
        </authorList>
    </citation>
    <scope>NUCLEOTIDE SEQUENCE [LARGE SCALE GENOMIC DNA]</scope>
    <source>
        <strain evidence="16">SK-01</strain>
    </source>
</reference>
<feature type="domain" description="Histidine kinase" evidence="14">
    <location>
        <begin position="277"/>
        <end position="490"/>
    </location>
</feature>
<dbReference type="EMBL" id="JDSS02000015">
    <property type="protein sequence ID" value="KFB69455.1"/>
    <property type="molecule type" value="Genomic_DNA"/>
</dbReference>
<dbReference type="Gene3D" id="3.30.450.40">
    <property type="match status" value="1"/>
</dbReference>
<dbReference type="AlphaFoldDB" id="A0A084Y411"/>
<dbReference type="PANTHER" id="PTHR45569">
    <property type="entry name" value="SENSOR PROTEIN KDPD"/>
    <property type="match status" value="1"/>
</dbReference>
<dbReference type="STRING" id="1457154.CAPSK01_000929"/>
<keyword evidence="10 13" id="KW-1133">Transmembrane helix</keyword>
<dbReference type="GO" id="GO:0005524">
    <property type="term" value="F:ATP binding"/>
    <property type="evidence" value="ECO:0007669"/>
    <property type="project" value="UniProtKB-KW"/>
</dbReference>
<dbReference type="PROSITE" id="PS50109">
    <property type="entry name" value="HIS_KIN"/>
    <property type="match status" value="1"/>
</dbReference>
<dbReference type="Gene3D" id="1.10.287.130">
    <property type="match status" value="1"/>
</dbReference>
<keyword evidence="8" id="KW-0418">Kinase</keyword>
<dbReference type="InterPro" id="IPR003594">
    <property type="entry name" value="HATPase_dom"/>
</dbReference>
<dbReference type="GO" id="GO:0005886">
    <property type="term" value="C:plasma membrane"/>
    <property type="evidence" value="ECO:0007669"/>
    <property type="project" value="TreeGrafter"/>
</dbReference>
<evidence type="ECO:0000256" key="8">
    <source>
        <dbReference type="ARBA" id="ARBA00022777"/>
    </source>
</evidence>
<evidence type="ECO:0000256" key="13">
    <source>
        <dbReference type="SAM" id="Phobius"/>
    </source>
</evidence>
<keyword evidence="12 13" id="KW-0472">Membrane</keyword>
<dbReference type="InterPro" id="IPR003661">
    <property type="entry name" value="HisK_dim/P_dom"/>
</dbReference>
<keyword evidence="7" id="KW-0547">Nucleotide-binding</keyword>
<keyword evidence="6 13" id="KW-0812">Transmembrane</keyword>
<dbReference type="Proteomes" id="UP000019812">
    <property type="component" value="Unassembled WGS sequence"/>
</dbReference>
<dbReference type="InterPro" id="IPR029016">
    <property type="entry name" value="GAF-like_dom_sf"/>
</dbReference>
<dbReference type="InterPro" id="IPR036890">
    <property type="entry name" value="HATPase_C_sf"/>
</dbReference>
<dbReference type="CDD" id="cd00082">
    <property type="entry name" value="HisKA"/>
    <property type="match status" value="1"/>
</dbReference>
<protein>
    <recommendedName>
        <fullName evidence="3">histidine kinase</fullName>
        <ecNumber evidence="3">2.7.13.3</ecNumber>
    </recommendedName>
</protein>
<evidence type="ECO:0000256" key="7">
    <source>
        <dbReference type="ARBA" id="ARBA00022741"/>
    </source>
</evidence>
<evidence type="ECO:0000256" key="10">
    <source>
        <dbReference type="ARBA" id="ARBA00022989"/>
    </source>
</evidence>
<feature type="transmembrane region" description="Helical" evidence="13">
    <location>
        <begin position="12"/>
        <end position="29"/>
    </location>
</feature>
<comment type="subcellular location">
    <subcellularLocation>
        <location evidence="2">Membrane</location>
        <topology evidence="2">Multi-pass membrane protein</topology>
    </subcellularLocation>
</comment>
<name>A0A084Y411_9PROT</name>
<evidence type="ECO:0000256" key="5">
    <source>
        <dbReference type="ARBA" id="ARBA00022679"/>
    </source>
</evidence>
<evidence type="ECO:0000256" key="6">
    <source>
        <dbReference type="ARBA" id="ARBA00022692"/>
    </source>
</evidence>
<evidence type="ECO:0000256" key="3">
    <source>
        <dbReference type="ARBA" id="ARBA00012438"/>
    </source>
</evidence>
<dbReference type="Pfam" id="PF13493">
    <property type="entry name" value="DUF4118"/>
    <property type="match status" value="1"/>
</dbReference>
<evidence type="ECO:0000256" key="1">
    <source>
        <dbReference type="ARBA" id="ARBA00000085"/>
    </source>
</evidence>
<organism evidence="15 16">
    <name type="scientific">Candidatus Accumulibacter vicinus</name>
    <dbReference type="NCBI Taxonomy" id="2954382"/>
    <lineage>
        <taxon>Bacteria</taxon>
        <taxon>Pseudomonadati</taxon>
        <taxon>Pseudomonadota</taxon>
        <taxon>Betaproteobacteria</taxon>
        <taxon>Candidatus Accumulibacter</taxon>
    </lineage>
</organism>
<dbReference type="InterPro" id="IPR025201">
    <property type="entry name" value="KdpD_TM"/>
</dbReference>
<evidence type="ECO:0000256" key="2">
    <source>
        <dbReference type="ARBA" id="ARBA00004141"/>
    </source>
</evidence>
<dbReference type="InterPro" id="IPR052023">
    <property type="entry name" value="Histidine_kinase_KdpD"/>
</dbReference>
<evidence type="ECO:0000256" key="9">
    <source>
        <dbReference type="ARBA" id="ARBA00022840"/>
    </source>
</evidence>
<dbReference type="Pfam" id="PF00512">
    <property type="entry name" value="HisKA"/>
    <property type="match status" value="1"/>
</dbReference>
<comment type="catalytic activity">
    <reaction evidence="1">
        <text>ATP + protein L-histidine = ADP + protein N-phospho-L-histidine.</text>
        <dbReference type="EC" id="2.7.13.3"/>
    </reaction>
</comment>
<keyword evidence="4" id="KW-0597">Phosphoprotein</keyword>
<gene>
    <name evidence="15" type="primary">kdpD</name>
    <name evidence="15" type="ORF">CAPSK01_000929</name>
</gene>
<dbReference type="PANTHER" id="PTHR45569:SF1">
    <property type="entry name" value="SENSOR PROTEIN KDPD"/>
    <property type="match status" value="1"/>
</dbReference>
<proteinExistence type="predicted"/>
<dbReference type="EC" id="2.7.13.3" evidence="3"/>
<keyword evidence="5 15" id="KW-0808">Transferase</keyword>
<evidence type="ECO:0000256" key="12">
    <source>
        <dbReference type="ARBA" id="ARBA00023136"/>
    </source>
</evidence>
<feature type="transmembrane region" description="Helical" evidence="13">
    <location>
        <begin position="87"/>
        <end position="109"/>
    </location>
</feature>
<keyword evidence="11" id="KW-0902">Two-component regulatory system</keyword>
<feature type="transmembrane region" description="Helical" evidence="13">
    <location>
        <begin position="35"/>
        <end position="54"/>
    </location>
</feature>
<dbReference type="InterPro" id="IPR005467">
    <property type="entry name" value="His_kinase_dom"/>
</dbReference>
<dbReference type="SMART" id="SM00388">
    <property type="entry name" value="HisKA"/>
    <property type="match status" value="1"/>
</dbReference>
<dbReference type="RefSeq" id="WP_273703052.1">
    <property type="nucleotide sequence ID" value="NZ_JDSS02000015.1"/>
</dbReference>
<keyword evidence="9" id="KW-0067">ATP-binding</keyword>
<dbReference type="InterPro" id="IPR038318">
    <property type="entry name" value="KdpD_sf"/>
</dbReference>
<dbReference type="GO" id="GO:0000155">
    <property type="term" value="F:phosphorelay sensor kinase activity"/>
    <property type="evidence" value="ECO:0007669"/>
    <property type="project" value="InterPro"/>
</dbReference>
<dbReference type="InterPro" id="IPR004358">
    <property type="entry name" value="Sig_transdc_His_kin-like_C"/>
</dbReference>
<comment type="caution">
    <text evidence="15">The sequence shown here is derived from an EMBL/GenBank/DDBJ whole genome shotgun (WGS) entry which is preliminary data.</text>
</comment>
<dbReference type="Gene3D" id="1.20.120.620">
    <property type="entry name" value="Backbone structure of the membrane domain of e. Coli histidine kinase receptor kdpd"/>
    <property type="match status" value="1"/>
</dbReference>
<dbReference type="InterPro" id="IPR036097">
    <property type="entry name" value="HisK_dim/P_sf"/>
</dbReference>
<dbReference type="PRINTS" id="PR00344">
    <property type="entry name" value="BCTRLSENSOR"/>
</dbReference>
<feature type="transmembrane region" description="Helical" evidence="13">
    <location>
        <begin position="61"/>
        <end position="81"/>
    </location>
</feature>
<dbReference type="SUPFAM" id="SSF55874">
    <property type="entry name" value="ATPase domain of HSP90 chaperone/DNA topoisomerase II/histidine kinase"/>
    <property type="match status" value="1"/>
</dbReference>
<evidence type="ECO:0000313" key="15">
    <source>
        <dbReference type="EMBL" id="KFB69455.1"/>
    </source>
</evidence>
<dbReference type="Gene3D" id="3.30.565.10">
    <property type="entry name" value="Histidine kinase-like ATPase, C-terminal domain"/>
    <property type="match status" value="1"/>
</dbReference>
<dbReference type="SUPFAM" id="SSF47384">
    <property type="entry name" value="Homodimeric domain of signal transducing histidine kinase"/>
    <property type="match status" value="1"/>
</dbReference>
<sequence length="500" mass="53544">MLLPAALRHHRYPAAILLCVATMLIALPFRDSVDIANIDMLFLLAVFVSAVWLGRGPAVMAVFLSVALFDFFFVPPYLSFAVADAQYLITFAVMLTVGLLTSHLVSLLAERTEQAQESEIQTRLLHALGRDLGVAMNVEQVGTIAAAFLDEFELNCILLTHSKSGLLPVGDTSLPVLETGFAQSACDRNAVIEVDTLAGAGRMIAFLPMAVSDRVLGVLAIGPRQPNAGRIRELRPLLEAAAAQIALIVEHLAQADAIRKSELQANEERLRTSILAALSHDMRTPLTSLVGLADTLAQQKSPSGQIVTETATEIRDQALAMHHILSNLLEMARLQANDMRLNKEWQPIDEVIGSSIRLLASALSGHALEIRIPPGLPLVNFDAVLIERVICNLLENAIKYSTPGTPIRLDVELQPHRLEVAVANRGSGFPAGSCDSVFDLFVRGEPESATGGTGIGLAICQAIIAGHNGQIVAENIPDGACVRFSLPLGTPPTLAEESAS</sequence>
<evidence type="ECO:0000256" key="4">
    <source>
        <dbReference type="ARBA" id="ARBA00022553"/>
    </source>
</evidence>
<evidence type="ECO:0000256" key="11">
    <source>
        <dbReference type="ARBA" id="ARBA00023012"/>
    </source>
</evidence>
<dbReference type="Pfam" id="PF02518">
    <property type="entry name" value="HATPase_c"/>
    <property type="match status" value="1"/>
</dbReference>
<evidence type="ECO:0000259" key="14">
    <source>
        <dbReference type="PROSITE" id="PS50109"/>
    </source>
</evidence>
<evidence type="ECO:0000313" key="16">
    <source>
        <dbReference type="Proteomes" id="UP000019812"/>
    </source>
</evidence>
<accession>A0A084Y411</accession>